<evidence type="ECO:0000256" key="3">
    <source>
        <dbReference type="SAM" id="SignalP"/>
    </source>
</evidence>
<evidence type="ECO:0000313" key="4">
    <source>
        <dbReference type="EMBL" id="SMB24093.1"/>
    </source>
</evidence>
<dbReference type="Gene3D" id="3.40.710.10">
    <property type="entry name" value="DD-peptidase/beta-lactamase superfamily"/>
    <property type="match status" value="1"/>
</dbReference>
<dbReference type="GO" id="GO:0006508">
    <property type="term" value="P:proteolysis"/>
    <property type="evidence" value="ECO:0007669"/>
    <property type="project" value="InterPro"/>
</dbReference>
<dbReference type="RefSeq" id="WP_231912911.1">
    <property type="nucleotide sequence ID" value="NZ_LT837803.1"/>
</dbReference>
<sequence length="529" mass="57493">MPCPSLSRLVLRLAVSILMLLPCAPASSLAQETYSERLPPAVARALKQAGIPETAVAVVVQEAGATRAQVSLNAGQAFNPASLMKLLTTYAALDTLGPAYAWQTEILASRLPVAGVLDGDLVIRGGGDPKLGFEQFWLLLRQLRARGVREIRGDLLLDRSLFDAEKIAAAAATPFDDQPLRPYNVTPDALLVNYKTLRLQLLAEQGGKANQAPDLLVEPRPANLAILNRLRTTNATACGDWKAQLQAEYTEYIEDAGNGDTGSASPQLILSGDYPLNCGEQTWHLGAMSHAQYVHGVFRQLWQELGGTFSGRLALDKPLPAPLYPLARSESPPLAEIIRDINKYSNNVMARQLYLTLGAEWLRRNNLDQDERLHQTLRPASAADAARALSAWLAQRQLHFPELVLENGSGLSRQERLSANSLAALLQHAWQNPLMPEFIASLPLAGIDGTMKKRLQTGSAPGAGQAHIKTGSLDGVSAIAGYIRNRHGQWQIIVFLVNHPQAATAREAQDVLLRWVYDGDTLSTPRAGH</sequence>
<keyword evidence="4" id="KW-0645">Protease</keyword>
<evidence type="ECO:0000256" key="1">
    <source>
        <dbReference type="ARBA" id="ARBA00006096"/>
    </source>
</evidence>
<dbReference type="SUPFAM" id="SSF56601">
    <property type="entry name" value="beta-lactamase/transpeptidase-like"/>
    <property type="match status" value="1"/>
</dbReference>
<dbReference type="PANTHER" id="PTHR30023:SF0">
    <property type="entry name" value="PENICILLIN-SENSITIVE CARBOXYPEPTIDASE A"/>
    <property type="match status" value="1"/>
</dbReference>
<evidence type="ECO:0000313" key="5">
    <source>
        <dbReference type="Proteomes" id="UP000242886"/>
    </source>
</evidence>
<feature type="signal peptide" evidence="3">
    <location>
        <begin position="1"/>
        <end position="30"/>
    </location>
</feature>
<dbReference type="AlphaFoldDB" id="A0A7Z7MUU2"/>
<feature type="chain" id="PRO_5030914158" evidence="3">
    <location>
        <begin position="31"/>
        <end position="529"/>
    </location>
</feature>
<evidence type="ECO:0000256" key="2">
    <source>
        <dbReference type="ARBA" id="ARBA00022801"/>
    </source>
</evidence>
<dbReference type="Pfam" id="PF02113">
    <property type="entry name" value="Peptidase_S13"/>
    <property type="match status" value="1"/>
</dbReference>
<dbReference type="InterPro" id="IPR000667">
    <property type="entry name" value="Peptidase_S13"/>
</dbReference>
<keyword evidence="4" id="KW-0121">Carboxypeptidase</keyword>
<reference evidence="4" key="1">
    <citation type="submission" date="2017-03" db="EMBL/GenBank/DDBJ databases">
        <authorList>
            <consortium name="AG Boll"/>
        </authorList>
    </citation>
    <scope>NUCLEOTIDE SEQUENCE [LARGE SCALE GENOMIC DNA]</scope>
    <source>
        <strain evidence="4">Chol</strain>
    </source>
</reference>
<protein>
    <submittedName>
        <fullName evidence="4">D-alanyl-D-alanine carboxypeptidase/D-alanyl-D-alanine-endopeptidase</fullName>
        <ecNumber evidence="4">3.4.16.4</ecNumber>
    </submittedName>
</protein>
<proteinExistence type="inferred from homology"/>
<dbReference type="EC" id="3.4.16.4" evidence="4"/>
<dbReference type="Proteomes" id="UP000242886">
    <property type="component" value="Chromosome SDENCHOL"/>
</dbReference>
<dbReference type="PANTHER" id="PTHR30023">
    <property type="entry name" value="D-ALANYL-D-ALANINE CARBOXYPEPTIDASE"/>
    <property type="match status" value="1"/>
</dbReference>
<comment type="similarity">
    <text evidence="1">Belongs to the peptidase S13 family.</text>
</comment>
<organism evidence="4 5">
    <name type="scientific">Sterolibacterium denitrificans</name>
    <dbReference type="NCBI Taxonomy" id="157592"/>
    <lineage>
        <taxon>Bacteria</taxon>
        <taxon>Pseudomonadati</taxon>
        <taxon>Pseudomonadota</taxon>
        <taxon>Betaproteobacteria</taxon>
        <taxon>Nitrosomonadales</taxon>
        <taxon>Sterolibacteriaceae</taxon>
        <taxon>Sterolibacterium</taxon>
    </lineage>
</organism>
<dbReference type="Gene3D" id="3.50.80.20">
    <property type="entry name" value="D-Ala-D-Ala carboxypeptidase C, peptidase S13"/>
    <property type="match status" value="1"/>
</dbReference>
<dbReference type="GO" id="GO:0000270">
    <property type="term" value="P:peptidoglycan metabolic process"/>
    <property type="evidence" value="ECO:0007669"/>
    <property type="project" value="TreeGrafter"/>
</dbReference>
<name>A0A7Z7MUU2_9PROT</name>
<dbReference type="EMBL" id="LT837803">
    <property type="protein sequence ID" value="SMB24093.1"/>
    <property type="molecule type" value="Genomic_DNA"/>
</dbReference>
<keyword evidence="3" id="KW-0732">Signal</keyword>
<dbReference type="NCBIfam" id="TIGR00666">
    <property type="entry name" value="PBP4"/>
    <property type="match status" value="1"/>
</dbReference>
<keyword evidence="2 4" id="KW-0378">Hydrolase</keyword>
<dbReference type="InterPro" id="IPR012338">
    <property type="entry name" value="Beta-lactam/transpept-like"/>
</dbReference>
<gene>
    <name evidence="4" type="ORF">SDENCHOL_10986</name>
</gene>
<dbReference type="GO" id="GO:0009002">
    <property type="term" value="F:serine-type D-Ala-D-Ala carboxypeptidase activity"/>
    <property type="evidence" value="ECO:0007669"/>
    <property type="project" value="UniProtKB-EC"/>
</dbReference>
<accession>A0A7Z7MUU2</accession>
<keyword evidence="5" id="KW-1185">Reference proteome</keyword>